<evidence type="ECO:0000256" key="1">
    <source>
        <dbReference type="SAM" id="SignalP"/>
    </source>
</evidence>
<feature type="chain" id="PRO_5038568647" evidence="1">
    <location>
        <begin position="43"/>
        <end position="120"/>
    </location>
</feature>
<evidence type="ECO:0000313" key="4">
    <source>
        <dbReference type="Proteomes" id="UP000276888"/>
    </source>
</evidence>
<organism evidence="3 4">
    <name type="scientific">Microbacterium lemovicicum</name>
    <dbReference type="NCBI Taxonomy" id="1072463"/>
    <lineage>
        <taxon>Bacteria</taxon>
        <taxon>Bacillati</taxon>
        <taxon>Actinomycetota</taxon>
        <taxon>Actinomycetes</taxon>
        <taxon>Micrococcales</taxon>
        <taxon>Microbacteriaceae</taxon>
        <taxon>Microbacterium</taxon>
    </lineage>
</organism>
<dbReference type="OrthoDB" id="5084290at2"/>
<name>A0A3Q9IXF5_9MICO</name>
<dbReference type="SUPFAM" id="SSF54106">
    <property type="entry name" value="LysM domain"/>
    <property type="match status" value="1"/>
</dbReference>
<dbReference type="Proteomes" id="UP000276888">
    <property type="component" value="Chromosome"/>
</dbReference>
<reference evidence="3 4" key="1">
    <citation type="submission" date="2018-08" db="EMBL/GenBank/DDBJ databases">
        <title>Microbacterium lemovicicum sp. nov., a bacterium isolated from a natural uranium-rich soil.</title>
        <authorList>
            <person name="ORTET P."/>
        </authorList>
    </citation>
    <scope>NUCLEOTIDE SEQUENCE [LARGE SCALE GENOMIC DNA]</scope>
    <source>
        <strain evidence="3 4">Viu22</strain>
    </source>
</reference>
<keyword evidence="4" id="KW-1185">Reference proteome</keyword>
<dbReference type="RefSeq" id="WP_127095170.1">
    <property type="nucleotide sequence ID" value="NZ_CP031423.1"/>
</dbReference>
<dbReference type="SMART" id="SM00257">
    <property type="entry name" value="LysM"/>
    <property type="match status" value="1"/>
</dbReference>
<dbReference type="EMBL" id="CP031423">
    <property type="protein sequence ID" value="AZS36479.1"/>
    <property type="molecule type" value="Genomic_DNA"/>
</dbReference>
<dbReference type="GO" id="GO:0051301">
    <property type="term" value="P:cell division"/>
    <property type="evidence" value="ECO:0007669"/>
    <property type="project" value="UniProtKB-KW"/>
</dbReference>
<dbReference type="PROSITE" id="PS51782">
    <property type="entry name" value="LYSM"/>
    <property type="match status" value="1"/>
</dbReference>
<evidence type="ECO:0000313" key="3">
    <source>
        <dbReference type="EMBL" id="AZS36479.1"/>
    </source>
</evidence>
<keyword evidence="3" id="KW-0131">Cell cycle</keyword>
<feature type="signal peptide" evidence="1">
    <location>
        <begin position="1"/>
        <end position="42"/>
    </location>
</feature>
<dbReference type="KEGG" id="mlv:CVS47_01080"/>
<dbReference type="InterPro" id="IPR018392">
    <property type="entry name" value="LysM"/>
</dbReference>
<dbReference type="InterPro" id="IPR036779">
    <property type="entry name" value="LysM_dom_sf"/>
</dbReference>
<gene>
    <name evidence="3" type="primary">yneA</name>
    <name evidence="3" type="ORF">CVS47_01080</name>
</gene>
<protein>
    <submittedName>
        <fullName evidence="3">Cell division suppressor protein YneA</fullName>
    </submittedName>
</protein>
<keyword evidence="1" id="KW-0732">Signal</keyword>
<dbReference type="Gene3D" id="3.10.350.10">
    <property type="entry name" value="LysM domain"/>
    <property type="match status" value="1"/>
</dbReference>
<keyword evidence="3" id="KW-0132">Cell division</keyword>
<dbReference type="AlphaFoldDB" id="A0A3Q9IXF5"/>
<dbReference type="Pfam" id="PF01476">
    <property type="entry name" value="LysM"/>
    <property type="match status" value="1"/>
</dbReference>
<accession>A0A3Q9IXF5</accession>
<evidence type="ECO:0000259" key="2">
    <source>
        <dbReference type="PROSITE" id="PS51782"/>
    </source>
</evidence>
<dbReference type="CDD" id="cd00118">
    <property type="entry name" value="LysM"/>
    <property type="match status" value="1"/>
</dbReference>
<sequence>MTTIAMTSVRSTGTTRLRLTVRGRRVLAAAAAFPAAAALALAVVGGSAATATPDAGMPGGSFETVTVAAGESLWSIAQHIAPSADPRDVVSALARLNALEGGTLTAGQKLSVPAEYAAGE</sequence>
<feature type="domain" description="LysM" evidence="2">
    <location>
        <begin position="63"/>
        <end position="112"/>
    </location>
</feature>
<proteinExistence type="predicted"/>